<dbReference type="SUPFAM" id="SSF82895">
    <property type="entry name" value="TSP-1 type 1 repeat"/>
    <property type="match status" value="8"/>
</dbReference>
<dbReference type="GeneID" id="106473748"/>
<dbReference type="InterPro" id="IPR007110">
    <property type="entry name" value="Ig-like_dom"/>
</dbReference>
<evidence type="ECO:0000259" key="7">
    <source>
        <dbReference type="PROSITE" id="PS50900"/>
    </source>
</evidence>
<dbReference type="InterPro" id="IPR000884">
    <property type="entry name" value="TSP1_rpt"/>
</dbReference>
<gene>
    <name evidence="9" type="primary">LOC106473748</name>
</gene>
<dbReference type="Gene3D" id="2.60.40.10">
    <property type="entry name" value="Immunoglobulins"/>
    <property type="match status" value="2"/>
</dbReference>
<dbReference type="Pfam" id="PF07679">
    <property type="entry name" value="I-set"/>
    <property type="match status" value="2"/>
</dbReference>
<dbReference type="PROSITE" id="PS50900">
    <property type="entry name" value="PLAC"/>
    <property type="match status" value="1"/>
</dbReference>
<dbReference type="Pfam" id="PF19030">
    <property type="entry name" value="TSP1_ADAMTS"/>
    <property type="match status" value="8"/>
</dbReference>
<dbReference type="InterPro" id="IPR010909">
    <property type="entry name" value="PLAC"/>
</dbReference>
<dbReference type="InterPro" id="IPR036383">
    <property type="entry name" value="TSP1_rpt_sf"/>
</dbReference>
<dbReference type="InterPro" id="IPR013783">
    <property type="entry name" value="Ig-like_fold"/>
</dbReference>
<organism evidence="8 9">
    <name type="scientific">Limulus polyphemus</name>
    <name type="common">Atlantic horseshoe crab</name>
    <dbReference type="NCBI Taxonomy" id="6850"/>
    <lineage>
        <taxon>Eukaryota</taxon>
        <taxon>Metazoa</taxon>
        <taxon>Ecdysozoa</taxon>
        <taxon>Arthropoda</taxon>
        <taxon>Chelicerata</taxon>
        <taxon>Merostomata</taxon>
        <taxon>Xiphosura</taxon>
        <taxon>Limulidae</taxon>
        <taxon>Limulus</taxon>
    </lineage>
</organism>
<accession>A0ABM1TSN0</accession>
<evidence type="ECO:0000256" key="5">
    <source>
        <dbReference type="SAM" id="MobiDB-lite"/>
    </source>
</evidence>
<evidence type="ECO:0000259" key="6">
    <source>
        <dbReference type="PROSITE" id="PS50835"/>
    </source>
</evidence>
<dbReference type="Pfam" id="PF08686">
    <property type="entry name" value="PLAC"/>
    <property type="match status" value="1"/>
</dbReference>
<feature type="region of interest" description="Disordered" evidence="5">
    <location>
        <begin position="777"/>
        <end position="833"/>
    </location>
</feature>
<dbReference type="RefSeq" id="XP_022258886.1">
    <property type="nucleotide sequence ID" value="XM_022403178.1"/>
</dbReference>
<dbReference type="PROSITE" id="PS50092">
    <property type="entry name" value="TSP1"/>
    <property type="match status" value="7"/>
</dbReference>
<name>A0ABM1TSN0_LIMPO</name>
<dbReference type="PANTHER" id="PTHR13723">
    <property type="entry name" value="ADAMTS A DISINTEGRIN AND METALLOPROTEASE WITH THROMBOSPONDIN MOTIFS PROTEASE"/>
    <property type="match status" value="1"/>
</dbReference>
<dbReference type="CDD" id="cd00096">
    <property type="entry name" value="Ig"/>
    <property type="match status" value="1"/>
</dbReference>
<protein>
    <submittedName>
        <fullName evidence="9">ADAMTS-like protein 1 isoform X1</fullName>
    </submittedName>
</protein>
<proteinExistence type="predicted"/>
<feature type="domain" description="Ig-like" evidence="6">
    <location>
        <begin position="503"/>
        <end position="585"/>
    </location>
</feature>
<dbReference type="InterPro" id="IPR036179">
    <property type="entry name" value="Ig-like_dom_sf"/>
</dbReference>
<dbReference type="InterPro" id="IPR003599">
    <property type="entry name" value="Ig_sub"/>
</dbReference>
<dbReference type="PROSITE" id="PS50835">
    <property type="entry name" value="IG_LIKE"/>
    <property type="match status" value="2"/>
</dbReference>
<dbReference type="Proteomes" id="UP000694941">
    <property type="component" value="Unplaced"/>
</dbReference>
<keyword evidence="3" id="KW-0732">Signal</keyword>
<keyword evidence="2" id="KW-0964">Secreted</keyword>
<evidence type="ECO:0000256" key="1">
    <source>
        <dbReference type="ARBA" id="ARBA00004613"/>
    </source>
</evidence>
<evidence type="ECO:0000313" key="8">
    <source>
        <dbReference type="Proteomes" id="UP000694941"/>
    </source>
</evidence>
<feature type="domain" description="Ig-like" evidence="6">
    <location>
        <begin position="638"/>
        <end position="722"/>
    </location>
</feature>
<dbReference type="SMART" id="SM00409">
    <property type="entry name" value="IG"/>
    <property type="match status" value="2"/>
</dbReference>
<comment type="subcellular location">
    <subcellularLocation>
        <location evidence="1">Secreted</location>
    </subcellularLocation>
</comment>
<evidence type="ECO:0000313" key="9">
    <source>
        <dbReference type="RefSeq" id="XP_022258886.1"/>
    </source>
</evidence>
<dbReference type="Gene3D" id="2.20.100.10">
    <property type="entry name" value="Thrombospondin type-1 (TSP1) repeat"/>
    <property type="match status" value="8"/>
</dbReference>
<dbReference type="InterPro" id="IPR050439">
    <property type="entry name" value="ADAMTS_ADAMTS-like"/>
</dbReference>
<dbReference type="SUPFAM" id="SSF48726">
    <property type="entry name" value="Immunoglobulin"/>
    <property type="match status" value="2"/>
</dbReference>
<evidence type="ECO:0000256" key="4">
    <source>
        <dbReference type="ARBA" id="ARBA00022737"/>
    </source>
</evidence>
<evidence type="ECO:0000256" key="2">
    <source>
        <dbReference type="ARBA" id="ARBA00022525"/>
    </source>
</evidence>
<reference evidence="9" key="1">
    <citation type="submission" date="2025-08" db="UniProtKB">
        <authorList>
            <consortium name="RefSeq"/>
        </authorList>
    </citation>
    <scope>IDENTIFICATION</scope>
    <source>
        <tissue evidence="9">Muscle</tissue>
    </source>
</reference>
<dbReference type="InterPro" id="IPR013098">
    <property type="entry name" value="Ig_I-set"/>
</dbReference>
<dbReference type="SMART" id="SM00209">
    <property type="entry name" value="TSP1"/>
    <property type="match status" value="8"/>
</dbReference>
<sequence>MSRPICRNQATGREVSEGLCDPTIRPRPQIRMCNNHQCPAVWITESWGSCSVSCGGGHQTRLVYCARGGPNGTRARISDFLCSKKKPVGHRRCNTQSCPRWIEDPWSGCSVTCGHGVQTRNVVCRDHSGHVSKECDYRLMPATEQDCSSGISCPISEQSVPKIHAQEDAPPEHFYPLLWTQQSVGPAELSGDPWFEVSDWEPCSVTCGEGTRRRIVECKIFLEFSRSVATLPDRECPGPQPANLEKCFPRPCSLDQNKDELKNNVDDKNIQPGPFYDTKFVTSPDLKPTNKEGGKMGIEVTYSWRKAGFTPCSASCLGGIQETIIQCVRDHDQAIVSPYLCDISKKPGAITQTCNDHACPPRWNVSDFSVCSKSCAGGLQTRTVQCIHEVTRGAANTLIVANNLCPQPPPRVQQLCNVNDCPTRWRVEQYSKCSQRCGGGIKTRKVKCEKELAFGRIVSQPTSMCPKKRPRSEKPCKVKPCGSDTGKTPYIKTSDQNYVQKNPTKKLKLSIGGHAVLFEDTSVKIRCPTRNFNKSLIVWYKDKIRIEKSRKFKISRRGSLRIRHLTSDDNGKYSCAAGPAKANITLLVKPIPPGYGRSDEDKTVERPDFDLDCNNAVCLDGNSRISSIESNKFIQQNPKQNVHLKTGGYASLFDGTKLKLRCINQPKGNALIEWYKDKNKLQSNKKYTITSTGKLKVKELTKEDSGRYTCLVGPMKSDIFVSVKSSPPGYGRFDEDKTVERPFFPLGEQLGNVEDANYSHEDRDDALKGNEHYNHNFFSNRPRFHKPGLKQTNREKSKTRQRGKFRPTNPLRSKTHIFASNPSPADDMPHPKVLDTWEYQHGSALFSDQEKDDLNAGTPHGGQGIPDSPQEEEGDQLRSGAASNHALPHLQQLLVNLRQTLRGDYNGFPIDHAEEEPTTPEMISPVGPLANSVFLGKGNPESLKFDWDVTEWSVCSHTCGGNGYQVRVSQCVVRLNNVSRSVENNICADSGLDPPLTIQKCGLEECPHWETGAWSEVEEERFFSGETTSQISGKAQECSESTCFTWNTAYQKRDIFCRLPNETEVDGVRCEERTRPRRRRECYNDQCRGVWKVGDWSECTATCGDGGFRSRILQCVWFGTKEVAGNACRDQPRPSVVQKCTGPPCTSSIQCVDLSQYCGLAKTLNMCRMSHYREQCCKTCLRR</sequence>
<dbReference type="SMART" id="SM00408">
    <property type="entry name" value="IGc2"/>
    <property type="match status" value="2"/>
</dbReference>
<dbReference type="PANTHER" id="PTHR13723:SF313">
    <property type="entry name" value="PEPTIDASE M12B DOMAIN-CONTAINING PROTEIN"/>
    <property type="match status" value="1"/>
</dbReference>
<keyword evidence="8" id="KW-1185">Reference proteome</keyword>
<evidence type="ECO:0000256" key="3">
    <source>
        <dbReference type="ARBA" id="ARBA00022729"/>
    </source>
</evidence>
<feature type="domain" description="PLAC" evidence="7">
    <location>
        <begin position="1124"/>
        <end position="1183"/>
    </location>
</feature>
<keyword evidence="4" id="KW-0677">Repeat</keyword>
<feature type="region of interest" description="Disordered" evidence="5">
    <location>
        <begin position="850"/>
        <end position="880"/>
    </location>
</feature>
<dbReference type="InterPro" id="IPR003598">
    <property type="entry name" value="Ig_sub2"/>
</dbReference>